<dbReference type="InterPro" id="IPR001619">
    <property type="entry name" value="Sec1-like"/>
</dbReference>
<evidence type="ECO:0000256" key="3">
    <source>
        <dbReference type="ARBA" id="ARBA00022927"/>
    </source>
</evidence>
<keyword evidence="6" id="KW-1185">Reference proteome</keyword>
<dbReference type="GO" id="GO:0030141">
    <property type="term" value="C:secretory granule"/>
    <property type="evidence" value="ECO:0007669"/>
    <property type="project" value="UniProtKB-ARBA"/>
</dbReference>
<dbReference type="InterPro" id="IPR043154">
    <property type="entry name" value="Sec-1-like_dom1"/>
</dbReference>
<dbReference type="InterPro" id="IPR043127">
    <property type="entry name" value="Sec-1-like_dom3a"/>
</dbReference>
<dbReference type="PIRSF" id="PIRSF005715">
    <property type="entry name" value="VPS45_Sec1"/>
    <property type="match status" value="1"/>
</dbReference>
<organism evidence="5 6">
    <name type="scientific">Cercocebus atys</name>
    <name type="common">Sooty mangabey</name>
    <name type="synonym">Cercocebus torquatus atys</name>
    <dbReference type="NCBI Taxonomy" id="9531"/>
    <lineage>
        <taxon>Eukaryota</taxon>
        <taxon>Metazoa</taxon>
        <taxon>Chordata</taxon>
        <taxon>Craniata</taxon>
        <taxon>Vertebrata</taxon>
        <taxon>Euteleostomi</taxon>
        <taxon>Mammalia</taxon>
        <taxon>Eutheria</taxon>
        <taxon>Euarchontoglires</taxon>
        <taxon>Primates</taxon>
        <taxon>Haplorrhini</taxon>
        <taxon>Catarrhini</taxon>
        <taxon>Cercopithecidae</taxon>
        <taxon>Cercopithecinae</taxon>
        <taxon>Cercocebus</taxon>
    </lineage>
</organism>
<dbReference type="Gene3D" id="3.40.50.2060">
    <property type="match status" value="1"/>
</dbReference>
<keyword evidence="2" id="KW-0813">Transport</keyword>
<gene>
    <name evidence="5" type="primary">STXBP2</name>
</gene>
<dbReference type="PANTHER" id="PTHR11679">
    <property type="entry name" value="VESICLE PROTEIN SORTING-ASSOCIATED"/>
    <property type="match status" value="1"/>
</dbReference>
<evidence type="ECO:0000313" key="5">
    <source>
        <dbReference type="Ensembl" id="ENSCATP00000045120.1"/>
    </source>
</evidence>
<dbReference type="GO" id="GO:0015031">
    <property type="term" value="P:protein transport"/>
    <property type="evidence" value="ECO:0007669"/>
    <property type="project" value="UniProtKB-KW"/>
</dbReference>
<evidence type="ECO:0000256" key="2">
    <source>
        <dbReference type="ARBA" id="ARBA00022448"/>
    </source>
</evidence>
<reference evidence="5" key="1">
    <citation type="submission" date="2025-08" db="UniProtKB">
        <authorList>
            <consortium name="Ensembl"/>
        </authorList>
    </citation>
    <scope>IDENTIFICATION</scope>
</reference>
<name>A0A2K5P5Y9_CERAT</name>
<dbReference type="GO" id="GO:0019905">
    <property type="term" value="F:syntaxin binding"/>
    <property type="evidence" value="ECO:0007669"/>
    <property type="project" value="UniProtKB-ARBA"/>
</dbReference>
<reference evidence="5" key="2">
    <citation type="submission" date="2025-09" db="UniProtKB">
        <authorList>
            <consortium name="Ensembl"/>
        </authorList>
    </citation>
    <scope>IDENTIFICATION</scope>
</reference>
<feature type="region of interest" description="Disordered" evidence="4">
    <location>
        <begin position="448"/>
        <end position="472"/>
    </location>
</feature>
<dbReference type="InterPro" id="IPR027482">
    <property type="entry name" value="Sec1-like_dom2"/>
</dbReference>
<accession>A0A2K5P5Y9</accession>
<sequence>MAPSGLKAVVGESECLSGAGLWRPVGDGVLIMDHPSMRILSSCCKMSDILAEGITIVEDINKRREPIPSLEAIYLLSPTEKSVQALIADFRGTPTFTYKAAHIFFTDTCPEPLFSELGRSRLAKVVKTLKEIHLAFLPYEAQVFSLDAPHSTYNLYCPFRAGERARQLEVLAQQIATLCATLQEYPAIRYRKGPEDTAQLAHAVLAKLNAFKADTPSLGEGPEKTRSQLLIMDRAADPVSPLLHELTFQAMAYDLLDIEQDTYRYETTGLSEAREKAVLLDEDDDLWVELRHMHIADVSKKVTELLRTFCESKRLTTDKANIKDLSQILKKMPQYQKELNKYSTHLHLADDCMKHFKGSVEKLCSVEQDLAMGSDAEGEKIKDSMKLIVPVLLDAAVPAYDKIRVLLLYILLRNGVSEENLAKLIQHANVQAHSSLIRNLEQLGGTVTNPGRAWGDSGRGRTSSRLEPRERMEPTYQLSRWTPVIKDVMEDAVEDRLDRNVWPFVSDPAPTASSQAAVSARFGHWHKNKAGVEARAGPRLIVYVMGGVAMSEMRAAYEVTRATEGKWEVLIGSSHILTPTRFLDDLKTLDQKLEDIALP</sequence>
<dbReference type="Proteomes" id="UP000233060">
    <property type="component" value="Unassembled WGS sequence"/>
</dbReference>
<dbReference type="AlphaFoldDB" id="A0A2K5P5Y9"/>
<dbReference type="Ensembl" id="ENSCATT00000069562.1">
    <property type="protein sequence ID" value="ENSCATP00000045120.1"/>
    <property type="gene ID" value="ENSCATG00000044986.1"/>
</dbReference>
<evidence type="ECO:0000313" key="6">
    <source>
        <dbReference type="Proteomes" id="UP000233060"/>
    </source>
</evidence>
<evidence type="ECO:0000256" key="1">
    <source>
        <dbReference type="ARBA" id="ARBA00009884"/>
    </source>
</evidence>
<dbReference type="Gene3D" id="3.90.830.10">
    <property type="entry name" value="Syntaxin Binding Protein 1, Chain A, domain 2"/>
    <property type="match status" value="1"/>
</dbReference>
<dbReference type="FunFam" id="3.40.50.2060:FF:000001">
    <property type="entry name" value="syntaxin-binding protein 1 isoform X2"/>
    <property type="match status" value="1"/>
</dbReference>
<dbReference type="InterPro" id="IPR036045">
    <property type="entry name" value="Sec1-like_sf"/>
</dbReference>
<evidence type="ECO:0000256" key="4">
    <source>
        <dbReference type="SAM" id="MobiDB-lite"/>
    </source>
</evidence>
<dbReference type="GO" id="GO:0045055">
    <property type="term" value="P:regulated exocytosis"/>
    <property type="evidence" value="ECO:0007669"/>
    <property type="project" value="UniProtKB-ARBA"/>
</dbReference>
<protein>
    <submittedName>
        <fullName evidence="5">Syntaxin binding protein 2</fullName>
    </submittedName>
</protein>
<dbReference type="Gene3D" id="3.40.50.1910">
    <property type="match status" value="1"/>
</dbReference>
<dbReference type="FunFam" id="3.90.830.10:FF:000001">
    <property type="entry name" value="syntaxin-binding protein 1 isoform X2"/>
    <property type="match status" value="1"/>
</dbReference>
<dbReference type="OMA" id="LNSACKM"/>
<dbReference type="Bgee" id="ENSCATG00000044986">
    <property type="expression patterns" value="Expressed in lung and 9 other cell types or tissues"/>
</dbReference>
<dbReference type="SUPFAM" id="SSF56815">
    <property type="entry name" value="Sec1/munc18-like (SM) proteins"/>
    <property type="match status" value="1"/>
</dbReference>
<dbReference type="GeneTree" id="ENSGT00940000160045"/>
<comment type="similarity">
    <text evidence="1">Belongs to the STXBP/unc-18/SEC1 family.</text>
</comment>
<dbReference type="Gene3D" id="1.25.40.60">
    <property type="match status" value="1"/>
</dbReference>
<keyword evidence="3" id="KW-0653">Protein transport</keyword>
<dbReference type="Pfam" id="PF00995">
    <property type="entry name" value="Sec1"/>
    <property type="match status" value="1"/>
</dbReference>
<proteinExistence type="inferred from homology"/>